<gene>
    <name evidence="1" type="ORF">PAP_09025</name>
</gene>
<keyword evidence="2" id="KW-1185">Reference proteome</keyword>
<sequence length="84" mass="9337">MVRVKFFATLRSIAGKREVEIKGVKTVGELLEKLYAEFGEEFKNEIEERRMILVNGKNIDHLNGLDTELSDGDIVSIFPPAGGG</sequence>
<dbReference type="NCBIfam" id="NF041918">
    <property type="entry name" value="SAMP1"/>
    <property type="match status" value="1"/>
</dbReference>
<dbReference type="InterPro" id="IPR012675">
    <property type="entry name" value="Beta-grasp_dom_sf"/>
</dbReference>
<dbReference type="OrthoDB" id="98357at2157"/>
<evidence type="ECO:0008006" key="3">
    <source>
        <dbReference type="Google" id="ProtNLM"/>
    </source>
</evidence>
<dbReference type="InterPro" id="IPR054834">
    <property type="entry name" value="SAMP1_3"/>
</dbReference>
<dbReference type="NCBIfam" id="TIGR01687">
    <property type="entry name" value="moaD_arch"/>
    <property type="match status" value="1"/>
</dbReference>
<reference evidence="2" key="1">
    <citation type="submission" date="2013-06" db="EMBL/GenBank/DDBJ databases">
        <title>Complete Genome Sequence of Hyperthermophilic Palaeococcus pacificus DY20341T, Isolated from a Deep-Sea Hydrothermal Sediments.</title>
        <authorList>
            <person name="Zeng X."/>
            <person name="Shao Z."/>
        </authorList>
    </citation>
    <scope>NUCLEOTIDE SEQUENCE [LARGE SCALE GENOMIC DNA]</scope>
    <source>
        <strain evidence="2">DY20341</strain>
    </source>
</reference>
<dbReference type="SUPFAM" id="SSF54285">
    <property type="entry name" value="MoaD/ThiS"/>
    <property type="match status" value="1"/>
</dbReference>
<name>A0A075LTZ4_9EURY</name>
<dbReference type="InterPro" id="IPR010038">
    <property type="entry name" value="MoaD_arc-typ"/>
</dbReference>
<dbReference type="EMBL" id="CP006019">
    <property type="protein sequence ID" value="AIF70185.1"/>
    <property type="molecule type" value="Genomic_DNA"/>
</dbReference>
<dbReference type="PANTHER" id="PTHR38031:SF1">
    <property type="entry name" value="SULFUR CARRIER PROTEIN CYSO"/>
    <property type="match status" value="1"/>
</dbReference>
<dbReference type="InterPro" id="IPR016155">
    <property type="entry name" value="Mopterin_synth/thiamin_S_b"/>
</dbReference>
<dbReference type="Pfam" id="PF02597">
    <property type="entry name" value="ThiS"/>
    <property type="match status" value="1"/>
</dbReference>
<dbReference type="GeneID" id="24842902"/>
<dbReference type="eggNOG" id="arCOG00536">
    <property type="taxonomic scope" value="Archaea"/>
</dbReference>
<proteinExistence type="predicted"/>
<dbReference type="AlphaFoldDB" id="A0A075LTZ4"/>
<dbReference type="CDD" id="cd17505">
    <property type="entry name" value="Ubl_SAMP1_like"/>
    <property type="match status" value="1"/>
</dbReference>
<dbReference type="PANTHER" id="PTHR38031">
    <property type="entry name" value="SULFUR CARRIER PROTEIN SLR0821-RELATED"/>
    <property type="match status" value="1"/>
</dbReference>
<dbReference type="Proteomes" id="UP000027981">
    <property type="component" value="Chromosome"/>
</dbReference>
<dbReference type="RefSeq" id="WP_201769531.1">
    <property type="nucleotide sequence ID" value="NZ_CP006019.1"/>
</dbReference>
<dbReference type="STRING" id="1343739.PAP_09025"/>
<dbReference type="HOGENOM" id="CLU_114601_1_2_2"/>
<organism evidence="1 2">
    <name type="scientific">Palaeococcus pacificus DY20341</name>
    <dbReference type="NCBI Taxonomy" id="1343739"/>
    <lineage>
        <taxon>Archaea</taxon>
        <taxon>Methanobacteriati</taxon>
        <taxon>Methanobacteriota</taxon>
        <taxon>Thermococci</taxon>
        <taxon>Thermococcales</taxon>
        <taxon>Thermococcaceae</taxon>
        <taxon>Palaeococcus</taxon>
    </lineage>
</organism>
<dbReference type="Gene3D" id="3.10.20.30">
    <property type="match status" value="1"/>
</dbReference>
<dbReference type="InterPro" id="IPR003749">
    <property type="entry name" value="ThiS/MoaD-like"/>
</dbReference>
<protein>
    <recommendedName>
        <fullName evidence="3">Molybdopterin converting factor</fullName>
    </recommendedName>
</protein>
<reference evidence="1 2" key="2">
    <citation type="journal article" date="2015" name="Genome Announc.">
        <title>Complete Genome Sequence of Hyperthermophilic Piezophilic Archaeon Palaeococcus pacificus DY20341T, Isolated from Deep-Sea Hydrothermal Sediments.</title>
        <authorList>
            <person name="Zeng X."/>
            <person name="Jebbar M."/>
            <person name="Shao Z."/>
        </authorList>
    </citation>
    <scope>NUCLEOTIDE SEQUENCE [LARGE SCALE GENOMIC DNA]</scope>
    <source>
        <strain evidence="1 2">DY20341</strain>
    </source>
</reference>
<evidence type="ECO:0000313" key="1">
    <source>
        <dbReference type="EMBL" id="AIF70185.1"/>
    </source>
</evidence>
<dbReference type="InterPro" id="IPR052045">
    <property type="entry name" value="Sulfur_Carrier/Prot_Modifier"/>
</dbReference>
<evidence type="ECO:0000313" key="2">
    <source>
        <dbReference type="Proteomes" id="UP000027981"/>
    </source>
</evidence>
<dbReference type="KEGG" id="ppac:PAP_09025"/>
<accession>A0A075LTZ4</accession>